<protein>
    <submittedName>
        <fullName evidence="9">Feruloyl esterase</fullName>
    </submittedName>
</protein>
<feature type="chain" id="PRO_5011738041" evidence="8">
    <location>
        <begin position="27"/>
        <end position="594"/>
    </location>
</feature>
<keyword evidence="4 8" id="KW-0732">Signal</keyword>
<dbReference type="SMR" id="A0A1H9CZH4"/>
<keyword evidence="3" id="KW-0479">Metal-binding</keyword>
<keyword evidence="6" id="KW-0106">Calcium</keyword>
<dbReference type="AlphaFoldDB" id="A0A1H9CZH4"/>
<evidence type="ECO:0000256" key="3">
    <source>
        <dbReference type="ARBA" id="ARBA00022723"/>
    </source>
</evidence>
<accession>A0A1H9CZH4</accession>
<dbReference type="PANTHER" id="PTHR33938:SF15">
    <property type="entry name" value="FERULOYL ESTERASE B-RELATED"/>
    <property type="match status" value="1"/>
</dbReference>
<dbReference type="InterPro" id="IPR029058">
    <property type="entry name" value="AB_hydrolase_fold"/>
</dbReference>
<dbReference type="EMBL" id="FOFS01000003">
    <property type="protein sequence ID" value="SEQ06527.1"/>
    <property type="molecule type" value="Genomic_DNA"/>
</dbReference>
<keyword evidence="10" id="KW-1185">Reference proteome</keyword>
<dbReference type="Proteomes" id="UP000199233">
    <property type="component" value="Unassembled WGS sequence"/>
</dbReference>
<comment type="similarity">
    <text evidence="1">Belongs to the tannase family.</text>
</comment>
<keyword evidence="7" id="KW-1015">Disulfide bond</keyword>
<evidence type="ECO:0000256" key="2">
    <source>
        <dbReference type="ARBA" id="ARBA00022487"/>
    </source>
</evidence>
<dbReference type="SUPFAM" id="SSF53474">
    <property type="entry name" value="alpha/beta-Hydrolases"/>
    <property type="match status" value="1"/>
</dbReference>
<dbReference type="Pfam" id="PF07519">
    <property type="entry name" value="Tannase"/>
    <property type="match status" value="1"/>
</dbReference>
<dbReference type="Gene3D" id="3.40.50.1820">
    <property type="entry name" value="alpha/beta hydrolase"/>
    <property type="match status" value="1"/>
</dbReference>
<evidence type="ECO:0000256" key="5">
    <source>
        <dbReference type="ARBA" id="ARBA00022801"/>
    </source>
</evidence>
<name>A0A1H9CZH4_9GAMM</name>
<dbReference type="RefSeq" id="WP_177188855.1">
    <property type="nucleotide sequence ID" value="NZ_FOFS01000003.1"/>
</dbReference>
<dbReference type="GO" id="GO:0046872">
    <property type="term" value="F:metal ion binding"/>
    <property type="evidence" value="ECO:0007669"/>
    <property type="project" value="UniProtKB-KW"/>
</dbReference>
<keyword evidence="5" id="KW-0378">Hydrolase</keyword>
<organism evidence="9 10">
    <name type="scientific">Solimonas aquatica</name>
    <dbReference type="NCBI Taxonomy" id="489703"/>
    <lineage>
        <taxon>Bacteria</taxon>
        <taxon>Pseudomonadati</taxon>
        <taxon>Pseudomonadota</taxon>
        <taxon>Gammaproteobacteria</taxon>
        <taxon>Nevskiales</taxon>
        <taxon>Nevskiaceae</taxon>
        <taxon>Solimonas</taxon>
    </lineage>
</organism>
<dbReference type="STRING" id="489703.SAMN04488038_103243"/>
<evidence type="ECO:0000256" key="1">
    <source>
        <dbReference type="ARBA" id="ARBA00006249"/>
    </source>
</evidence>
<proteinExistence type="inferred from homology"/>
<feature type="signal peptide" evidence="8">
    <location>
        <begin position="1"/>
        <end position="26"/>
    </location>
</feature>
<dbReference type="PANTHER" id="PTHR33938">
    <property type="entry name" value="FERULOYL ESTERASE B-RELATED"/>
    <property type="match status" value="1"/>
</dbReference>
<gene>
    <name evidence="9" type="ORF">SAMN04488038_103243</name>
</gene>
<evidence type="ECO:0000256" key="8">
    <source>
        <dbReference type="SAM" id="SignalP"/>
    </source>
</evidence>
<dbReference type="GO" id="GO:0052689">
    <property type="term" value="F:carboxylic ester hydrolase activity"/>
    <property type="evidence" value="ECO:0007669"/>
    <property type="project" value="UniProtKB-KW"/>
</dbReference>
<sequence>MRYQCRRRPAASVLLAALSISLGACGGSSPVDQPAPSASVPGSSAASTRCTALAALQLPDTTIESARLDRGGVVLKYLQAGSMPENCVVTGTIGAYTSAYTNPDTGSNAYGTRFELRLPSNWNGRFFFQGGGAADGYLAPAHGPIPGQTATLTGNSPQTPALWRGYAVVSTDGGHDSGSTQAASLKAGFGVDPMARINYGYGAIGQVTPIAKQVIQQYYASAPAYSYFLGCSKGGQEAMQALQKYGDQFDGIVAGDPGFRLPHAAVAEAWTTQALAEVVLTDHPGAVDSKGHALLYRAFSNADLELIRKSVLERCDTLDGLADGMIFQAQACLGQFEPASLQCTGRKTSSCLSAAQVQGLHTIFAGAQRRDGSAIYAAFPYDTGMNGSNGWDLWNLGALPLGFNTALNATLAQQSSAYVFSTPPNPDLDVFSVNIDSFAQSITATSGDYRTSAIGFMAATSTDLQKFRAHDGKVIFFHGGSDPVFSPLDTIDYYQSLSKTYGGSTRDFARLYLVPGMNHCFGGDYTADYFDTLDAISNWVENGEAPERIIAKPSTASSRLPKQLTRPLCPYPQYAKYEGSGAVNDAASFSCAAP</sequence>
<evidence type="ECO:0000256" key="4">
    <source>
        <dbReference type="ARBA" id="ARBA00022729"/>
    </source>
</evidence>
<evidence type="ECO:0000313" key="9">
    <source>
        <dbReference type="EMBL" id="SEQ06527.1"/>
    </source>
</evidence>
<evidence type="ECO:0000313" key="10">
    <source>
        <dbReference type="Proteomes" id="UP000199233"/>
    </source>
</evidence>
<dbReference type="PROSITE" id="PS51257">
    <property type="entry name" value="PROKAR_LIPOPROTEIN"/>
    <property type="match status" value="1"/>
</dbReference>
<dbReference type="InterPro" id="IPR011118">
    <property type="entry name" value="Tannase/feruloyl_esterase"/>
</dbReference>
<evidence type="ECO:0000256" key="6">
    <source>
        <dbReference type="ARBA" id="ARBA00022837"/>
    </source>
</evidence>
<reference evidence="9 10" key="1">
    <citation type="submission" date="2016-10" db="EMBL/GenBank/DDBJ databases">
        <authorList>
            <person name="de Groot N.N."/>
        </authorList>
    </citation>
    <scope>NUCLEOTIDE SEQUENCE [LARGE SCALE GENOMIC DNA]</scope>
    <source>
        <strain evidence="9 10">DSM 25927</strain>
    </source>
</reference>
<keyword evidence="2" id="KW-0719">Serine esterase</keyword>
<evidence type="ECO:0000256" key="7">
    <source>
        <dbReference type="ARBA" id="ARBA00023157"/>
    </source>
</evidence>